<name>E6K0C6_PARDN</name>
<reference evidence="1 2" key="1">
    <citation type="submission" date="2010-12" db="EMBL/GenBank/DDBJ databases">
        <authorList>
            <person name="Muzny D."/>
            <person name="Qin X."/>
            <person name="Buhay C."/>
            <person name="Dugan-Rocha S."/>
            <person name="Ding Y."/>
            <person name="Chen G."/>
            <person name="Hawes A."/>
            <person name="Holder M."/>
            <person name="Jhangiani S."/>
            <person name="Johnson A."/>
            <person name="Khan Z."/>
            <person name="Li Z."/>
            <person name="Liu W."/>
            <person name="Liu X."/>
            <person name="Perez L."/>
            <person name="Shen H."/>
            <person name="Wang Q."/>
            <person name="Watt J."/>
            <person name="Xi L."/>
            <person name="Xin Y."/>
            <person name="Zhou J."/>
            <person name="Deng J."/>
            <person name="Jiang H."/>
            <person name="Liu Y."/>
            <person name="Qu J."/>
            <person name="Song X.-Z."/>
            <person name="Zhang L."/>
            <person name="Villasana D."/>
            <person name="Johnson A."/>
            <person name="Liu J."/>
            <person name="Liyanage D."/>
            <person name="Lorensuhewa L."/>
            <person name="Robinson T."/>
            <person name="Song A."/>
            <person name="Song B.-B."/>
            <person name="Dinh H."/>
            <person name="Thornton R."/>
            <person name="Coyle M."/>
            <person name="Francisco L."/>
            <person name="Jackson L."/>
            <person name="Javaid M."/>
            <person name="Korchina V."/>
            <person name="Kovar C."/>
            <person name="Mata R."/>
            <person name="Mathew T."/>
            <person name="Ngo R."/>
            <person name="Nguyen L."/>
            <person name="Nguyen N."/>
            <person name="Okwuonu G."/>
            <person name="Ongeri F."/>
            <person name="Pham C."/>
            <person name="Simmons D."/>
            <person name="Wilczek-Boney K."/>
            <person name="Hale W."/>
            <person name="Jakkamsetti A."/>
            <person name="Pham P."/>
            <person name="Ruth R."/>
            <person name="San Lucas F."/>
            <person name="Warren J."/>
            <person name="Zhang J."/>
            <person name="Zhao Z."/>
            <person name="Zhou C."/>
            <person name="Zhu D."/>
            <person name="Lee S."/>
            <person name="Bess C."/>
            <person name="Blankenburg K."/>
            <person name="Forbes L."/>
            <person name="Fu Q."/>
            <person name="Gubbala S."/>
            <person name="Hirani K."/>
            <person name="Jayaseelan J.C."/>
            <person name="Lara F."/>
            <person name="Munidasa M."/>
            <person name="Palculict T."/>
            <person name="Patil S."/>
            <person name="Pu L.-L."/>
            <person name="Saada N."/>
            <person name="Tang L."/>
            <person name="Weissenberger G."/>
            <person name="Zhu Y."/>
            <person name="Hemphill L."/>
            <person name="Shang Y."/>
            <person name="Youmans B."/>
            <person name="Ayvaz T."/>
            <person name="Ross M."/>
            <person name="Santibanez J."/>
            <person name="Aqrawi P."/>
            <person name="Gross S."/>
            <person name="Joshi V."/>
            <person name="Fowler G."/>
            <person name="Nazareth L."/>
            <person name="Reid J."/>
            <person name="Worley K."/>
            <person name="Petrosino J."/>
            <person name="Highlander S."/>
            <person name="Gibbs R."/>
        </authorList>
    </citation>
    <scope>NUCLEOTIDE SEQUENCE [LARGE SCALE GENOMIC DNA]</scope>
    <source>
        <strain evidence="1 2">DSM 10105</strain>
    </source>
</reference>
<sequence length="49" mass="5896">MLEQWLLRHHPRRRLNPIVSYRIITLMPRVLNMRLALSPVDCQLFGRNA</sequence>
<organism evidence="1 2">
    <name type="scientific">Parascardovia denticolens DSM 10105 = JCM 12538</name>
    <dbReference type="NCBI Taxonomy" id="864564"/>
    <lineage>
        <taxon>Bacteria</taxon>
        <taxon>Bacillati</taxon>
        <taxon>Actinomycetota</taxon>
        <taxon>Actinomycetes</taxon>
        <taxon>Bifidobacteriales</taxon>
        <taxon>Bifidobacteriaceae</taxon>
        <taxon>Parascardovia</taxon>
    </lineage>
</organism>
<proteinExistence type="predicted"/>
<comment type="caution">
    <text evidence="1">The sequence shown here is derived from an EMBL/GenBank/DDBJ whole genome shotgun (WGS) entry which is preliminary data.</text>
</comment>
<gene>
    <name evidence="1" type="ORF">HMPREF0620_1204</name>
</gene>
<dbReference type="EMBL" id="AEON01000001">
    <property type="protein sequence ID" value="EFT84199.1"/>
    <property type="molecule type" value="Genomic_DNA"/>
</dbReference>
<dbReference type="AlphaFoldDB" id="E6K0C6"/>
<evidence type="ECO:0000313" key="1">
    <source>
        <dbReference type="EMBL" id="EFT84199.1"/>
    </source>
</evidence>
<accession>E6K0C6</accession>
<dbReference type="Proteomes" id="UP000004946">
    <property type="component" value="Chromosome"/>
</dbReference>
<dbReference type="HOGENOM" id="CLU_3138708_0_0_11"/>
<protein>
    <submittedName>
        <fullName evidence="1">Uncharacterized protein</fullName>
    </submittedName>
</protein>
<keyword evidence="2" id="KW-1185">Reference proteome</keyword>
<evidence type="ECO:0000313" key="2">
    <source>
        <dbReference type="Proteomes" id="UP000004946"/>
    </source>
</evidence>